<evidence type="ECO:0000313" key="5">
    <source>
        <dbReference type="Proteomes" id="UP000199263"/>
    </source>
</evidence>
<dbReference type="GO" id="GO:0008270">
    <property type="term" value="F:zinc ion binding"/>
    <property type="evidence" value="ECO:0007669"/>
    <property type="project" value="InterPro"/>
</dbReference>
<feature type="domain" description="HIRAN" evidence="3">
    <location>
        <begin position="538"/>
        <end position="637"/>
    </location>
</feature>
<dbReference type="AlphaFoldDB" id="A0A1I1K3B1"/>
<dbReference type="EMBL" id="FOMG01000005">
    <property type="protein sequence ID" value="SFC55439.1"/>
    <property type="molecule type" value="Genomic_DNA"/>
</dbReference>
<dbReference type="OrthoDB" id="1650885at2"/>
<evidence type="ECO:0000259" key="3">
    <source>
        <dbReference type="SMART" id="SM00910"/>
    </source>
</evidence>
<name>A0A1I1K3B1_9CLOT</name>
<dbReference type="STRING" id="119641.SAMN05421842_10552"/>
<proteinExistence type="predicted"/>
<evidence type="ECO:0000313" key="4">
    <source>
        <dbReference type="EMBL" id="SFC55439.1"/>
    </source>
</evidence>
<dbReference type="InterPro" id="IPR014905">
    <property type="entry name" value="HIRAN"/>
</dbReference>
<keyword evidence="2" id="KW-0378">Hydrolase</keyword>
<evidence type="ECO:0000256" key="1">
    <source>
        <dbReference type="ARBA" id="ARBA00022723"/>
    </source>
</evidence>
<sequence>MSKVKDDILTGGKKSIYQELKEFCDKKLGVPYSYQDFGVTGIREFKVIFEKIKPLEICEKIKLANKLIKILLNYNNTKDVLSDLRGHITLNPIIDYYEVFLKIFKAIIEEYPEYIVDLSNMVNILLHQGNSSEEIKLALMMSCVIKPDEIESILETLSISNEYIFYVIKVYESMKNANNKIFNLAKKSKGYGKALCIQALQPISYEIKEWLIEEGMEDNLGDIECLSYTILPLDILSYLKTKKFNNENIKATSKSFSILFSEYTIDDIDDGLKVCFEFLNLVDKYGKDIYSLYGVISMIYSIEALIVEESNLENTNKLSYLETEYSKIISLSEKIYKKDIWQDIILTELGNIEIDTEIIISSVEKTSFKLKKSEFELIIRRDFTNPALYRYAFEYGSRAIKKVVFKTVLEKLSIVDILKGQDDIKIEDLDIEDLEHVCFYFLIKGMKYEDFPDEYKETNLSALKAKLVETRIQAIKNLNKIKDKFDLTDTKVIESAIKTEKVASVKVSLTSLLSKSNAKKKEYVDVKDIEVIPHVKDIYIMSTEVAGTQYVDMSEVDDLLAEGEILYLNREYNNPYDENAIQIVFETGYILGYIPRTNNLILKNLMDKGKYFYGIIEKISDDYEYIVIMIYLSYKDVINEITTTLSLLTGKEDNYIQ</sequence>
<dbReference type="Pfam" id="PF08797">
    <property type="entry name" value="HIRAN"/>
    <property type="match status" value="1"/>
</dbReference>
<keyword evidence="5" id="KW-1185">Reference proteome</keyword>
<dbReference type="RefSeq" id="WP_090089398.1">
    <property type="nucleotide sequence ID" value="NZ_FOMG01000005.1"/>
</dbReference>
<dbReference type="Gene3D" id="3.30.70.2330">
    <property type="match status" value="1"/>
</dbReference>
<protein>
    <submittedName>
        <fullName evidence="4">HIRAN domain-containing protein</fullName>
    </submittedName>
</protein>
<dbReference type="GO" id="GO:0003676">
    <property type="term" value="F:nucleic acid binding"/>
    <property type="evidence" value="ECO:0007669"/>
    <property type="project" value="InterPro"/>
</dbReference>
<evidence type="ECO:0000256" key="2">
    <source>
        <dbReference type="ARBA" id="ARBA00022801"/>
    </source>
</evidence>
<dbReference type="Proteomes" id="UP000199263">
    <property type="component" value="Unassembled WGS sequence"/>
</dbReference>
<gene>
    <name evidence="4" type="ORF">SAMN05421842_10552</name>
</gene>
<dbReference type="GO" id="GO:0016818">
    <property type="term" value="F:hydrolase activity, acting on acid anhydrides, in phosphorus-containing anhydrides"/>
    <property type="evidence" value="ECO:0007669"/>
    <property type="project" value="InterPro"/>
</dbReference>
<reference evidence="4 5" key="1">
    <citation type="submission" date="2016-10" db="EMBL/GenBank/DDBJ databases">
        <authorList>
            <person name="de Groot N.N."/>
        </authorList>
    </citation>
    <scope>NUCLEOTIDE SEQUENCE [LARGE SCALE GENOMIC DNA]</scope>
    <source>
        <strain evidence="4 5">DSM 12992</strain>
    </source>
</reference>
<keyword evidence="1" id="KW-0479">Metal-binding</keyword>
<accession>A0A1I1K3B1</accession>
<dbReference type="SMART" id="SM00910">
    <property type="entry name" value="HIRAN"/>
    <property type="match status" value="1"/>
</dbReference>
<organism evidence="4 5">
    <name type="scientific">Clostridium uliginosum</name>
    <dbReference type="NCBI Taxonomy" id="119641"/>
    <lineage>
        <taxon>Bacteria</taxon>
        <taxon>Bacillati</taxon>
        <taxon>Bacillota</taxon>
        <taxon>Clostridia</taxon>
        <taxon>Eubacteriales</taxon>
        <taxon>Clostridiaceae</taxon>
        <taxon>Clostridium</taxon>
    </lineage>
</organism>